<keyword evidence="5" id="KW-0964">Secreted</keyword>
<comment type="subcellular location">
    <subcellularLocation>
        <location evidence="2">Secreted</location>
    </subcellularLocation>
</comment>
<comment type="cofactor">
    <cofactor evidence="1">
        <name>Zn(2+)</name>
        <dbReference type="ChEBI" id="CHEBI:29105"/>
    </cofactor>
</comment>
<evidence type="ECO:0000256" key="9">
    <source>
        <dbReference type="ARBA" id="ARBA00047764"/>
    </source>
</evidence>
<accession>A0A6G1FRL7</accession>
<dbReference type="EMBL" id="ML975185">
    <property type="protein sequence ID" value="KAF1808331.1"/>
    <property type="molecule type" value="Genomic_DNA"/>
</dbReference>
<dbReference type="RefSeq" id="XP_033529962.1">
    <property type="nucleotide sequence ID" value="XM_033680384.1"/>
</dbReference>
<keyword evidence="12" id="KW-1185">Reference proteome</keyword>
<dbReference type="InterPro" id="IPR032466">
    <property type="entry name" value="Metal_Hydrolase"/>
</dbReference>
<evidence type="ECO:0000256" key="5">
    <source>
        <dbReference type="ARBA" id="ARBA00022525"/>
    </source>
</evidence>
<proteinExistence type="inferred from homology"/>
<reference evidence="13" key="3">
    <citation type="submission" date="2025-04" db="UniProtKB">
        <authorList>
            <consortium name="RefSeq"/>
        </authorList>
    </citation>
    <scope>IDENTIFICATION</scope>
    <source>
        <strain evidence="13">CBS 781.70</strain>
    </source>
</reference>
<protein>
    <recommendedName>
        <fullName evidence="4">adenosine deaminase</fullName>
        <ecNumber evidence="4">3.5.4.4</ecNumber>
    </recommendedName>
</protein>
<evidence type="ECO:0000256" key="7">
    <source>
        <dbReference type="ARBA" id="ARBA00022729"/>
    </source>
</evidence>
<name>A0A6G1FRL7_9PEZI</name>
<dbReference type="GO" id="GO:0004000">
    <property type="term" value="F:adenosine deaminase activity"/>
    <property type="evidence" value="ECO:0007669"/>
    <property type="project" value="TreeGrafter"/>
</dbReference>
<dbReference type="Pfam" id="PF00962">
    <property type="entry name" value="A_deaminase"/>
    <property type="match status" value="1"/>
</dbReference>
<reference evidence="13" key="2">
    <citation type="submission" date="2020-04" db="EMBL/GenBank/DDBJ databases">
        <authorList>
            <consortium name="NCBI Genome Project"/>
        </authorList>
    </citation>
    <scope>NUCLEOTIDE SEQUENCE</scope>
    <source>
        <strain evidence="13">CBS 781.70</strain>
    </source>
</reference>
<dbReference type="GO" id="GO:0005576">
    <property type="term" value="C:extracellular region"/>
    <property type="evidence" value="ECO:0007669"/>
    <property type="project" value="UniProtKB-SubCell"/>
</dbReference>
<evidence type="ECO:0000256" key="2">
    <source>
        <dbReference type="ARBA" id="ARBA00004613"/>
    </source>
</evidence>
<dbReference type="PANTHER" id="PTHR11409:SF39">
    <property type="entry name" value="ADENOSINE DEAMINASE 2"/>
    <property type="match status" value="1"/>
</dbReference>
<evidence type="ECO:0000256" key="8">
    <source>
        <dbReference type="ARBA" id="ARBA00022801"/>
    </source>
</evidence>
<keyword evidence="7" id="KW-0732">Signal</keyword>
<evidence type="ECO:0000256" key="4">
    <source>
        <dbReference type="ARBA" id="ARBA00012784"/>
    </source>
</evidence>
<dbReference type="FunFam" id="3.20.20.140:FF:000017">
    <property type="entry name" value="Adenosine deaminase 2"/>
    <property type="match status" value="1"/>
</dbReference>
<evidence type="ECO:0000256" key="6">
    <source>
        <dbReference type="ARBA" id="ARBA00022723"/>
    </source>
</evidence>
<keyword evidence="8" id="KW-0378">Hydrolase</keyword>
<dbReference type="Proteomes" id="UP000504638">
    <property type="component" value="Unplaced"/>
</dbReference>
<gene>
    <name evidence="11 13" type="ORF">P152DRAFT_462604</name>
</gene>
<comment type="catalytic activity">
    <reaction evidence="9">
        <text>adenosine + H2O + H(+) = inosine + NH4(+)</text>
        <dbReference type="Rhea" id="RHEA:24408"/>
        <dbReference type="ChEBI" id="CHEBI:15377"/>
        <dbReference type="ChEBI" id="CHEBI:15378"/>
        <dbReference type="ChEBI" id="CHEBI:16335"/>
        <dbReference type="ChEBI" id="CHEBI:17596"/>
        <dbReference type="ChEBI" id="CHEBI:28938"/>
        <dbReference type="EC" id="3.5.4.4"/>
    </reaction>
</comment>
<sequence>MPEPVDEKEWAESIGFPQLHDPFIQKYYQSRDALIEQENKQRSDHWFRENLSPAAREACAIVDQIRFEEQQTLWTRDYEDSLGQGEGDIYPGMMFMLAKERMEKQSKLWSIVKKMPKGTLLHCHLQAMVDVEWLVREALETGCLFFSSPGKLSTAKERVKGPLNFVFQPGETDLSSDKSIWTAEYTPNSVVPASAAADSFPEGGRDGFVAWLVDRGTVTPQESLLHHHGLNEIWRKFTSTFLVLGNLAFYEPIYRKFLQKFWAELVEDGVQYVDMRSTFVSPFLCEGKNEPEKGYSELFRITQEELDKFKSSDVGKDFWGARFIWTTIRSFDKYAVVDSMKECIEIKKQYPELLAGYDLVGQEDPGRTLDDLTPELFWFRKSCAEQGLDVPFFFHAGETNSSGGATDHNLFDAIALGTRRIGHGFSLFKHPLLIDLVKNKKILIETCPISNEILRLTASILQHPLPALLAQGVPASLCNDDPAILGQGASGMTHDFWQALQGWENLGLAGLGSLAENSVRWAAFDDCDAKEWQKQLREGAMGTGVRAERLKEWMVKWERFCQWIVDEYGVDENTDPAE</sequence>
<dbReference type="InterPro" id="IPR001365">
    <property type="entry name" value="A_deaminase_dom"/>
</dbReference>
<feature type="domain" description="Adenosine deaminase" evidence="10">
    <location>
        <begin position="319"/>
        <end position="529"/>
    </location>
</feature>
<dbReference type="EC" id="3.5.4.4" evidence="4"/>
<evidence type="ECO:0000256" key="3">
    <source>
        <dbReference type="ARBA" id="ARBA00006083"/>
    </source>
</evidence>
<dbReference type="Gene3D" id="3.20.20.140">
    <property type="entry name" value="Metal-dependent hydrolases"/>
    <property type="match status" value="1"/>
</dbReference>
<evidence type="ECO:0000313" key="13">
    <source>
        <dbReference type="RefSeq" id="XP_033529962.1"/>
    </source>
</evidence>
<keyword evidence="6" id="KW-0479">Metal-binding</keyword>
<evidence type="ECO:0000259" key="10">
    <source>
        <dbReference type="Pfam" id="PF00962"/>
    </source>
</evidence>
<evidence type="ECO:0000256" key="1">
    <source>
        <dbReference type="ARBA" id="ARBA00001947"/>
    </source>
</evidence>
<dbReference type="AlphaFoldDB" id="A0A6G1FRL7"/>
<comment type="similarity">
    <text evidence="3">Belongs to the metallo-dependent hydrolases superfamily. Adenosine and AMP deaminases family. ADGF subfamily.</text>
</comment>
<dbReference type="GO" id="GO:0046103">
    <property type="term" value="P:inosine biosynthetic process"/>
    <property type="evidence" value="ECO:0007669"/>
    <property type="project" value="TreeGrafter"/>
</dbReference>
<dbReference type="GO" id="GO:0006154">
    <property type="term" value="P:adenosine catabolic process"/>
    <property type="evidence" value="ECO:0007669"/>
    <property type="project" value="TreeGrafter"/>
</dbReference>
<dbReference type="GeneID" id="54420954"/>
<evidence type="ECO:0000313" key="12">
    <source>
        <dbReference type="Proteomes" id="UP000504638"/>
    </source>
</evidence>
<organism evidence="11">
    <name type="scientific">Eremomyces bilateralis CBS 781.70</name>
    <dbReference type="NCBI Taxonomy" id="1392243"/>
    <lineage>
        <taxon>Eukaryota</taxon>
        <taxon>Fungi</taxon>
        <taxon>Dikarya</taxon>
        <taxon>Ascomycota</taxon>
        <taxon>Pezizomycotina</taxon>
        <taxon>Dothideomycetes</taxon>
        <taxon>Dothideomycetes incertae sedis</taxon>
        <taxon>Eremomycetales</taxon>
        <taxon>Eremomycetaceae</taxon>
        <taxon>Eremomyces</taxon>
    </lineage>
</organism>
<dbReference type="InterPro" id="IPR006330">
    <property type="entry name" value="Ado/ade_deaminase"/>
</dbReference>
<reference evidence="11 13" key="1">
    <citation type="submission" date="2020-01" db="EMBL/GenBank/DDBJ databases">
        <authorList>
            <consortium name="DOE Joint Genome Institute"/>
            <person name="Haridas S."/>
            <person name="Albert R."/>
            <person name="Binder M."/>
            <person name="Bloem J."/>
            <person name="Labutti K."/>
            <person name="Salamov A."/>
            <person name="Andreopoulos B."/>
            <person name="Baker S.E."/>
            <person name="Barry K."/>
            <person name="Bills G."/>
            <person name="Bluhm B.H."/>
            <person name="Cannon C."/>
            <person name="Castanera R."/>
            <person name="Culley D.E."/>
            <person name="Daum C."/>
            <person name="Ezra D."/>
            <person name="Gonzalez J.B."/>
            <person name="Henrissat B."/>
            <person name="Kuo A."/>
            <person name="Liang C."/>
            <person name="Lipzen A."/>
            <person name="Lutzoni F."/>
            <person name="Magnuson J."/>
            <person name="Mondo S."/>
            <person name="Nolan M."/>
            <person name="Ohm R."/>
            <person name="Pangilinan J."/>
            <person name="Park H.-J."/>
            <person name="Ramirez L."/>
            <person name="Alfaro M."/>
            <person name="Sun H."/>
            <person name="Tritt A."/>
            <person name="Yoshinaga Y."/>
            <person name="Zwiers L.-H."/>
            <person name="Turgeon B.G."/>
            <person name="Goodwin S.B."/>
            <person name="Spatafora J.W."/>
            <person name="Crous P.W."/>
            <person name="Grigoriev I.V."/>
        </authorList>
    </citation>
    <scope>NUCLEOTIDE SEQUENCE</scope>
    <source>
        <strain evidence="11 13">CBS 781.70</strain>
    </source>
</reference>
<evidence type="ECO:0000313" key="11">
    <source>
        <dbReference type="EMBL" id="KAF1808331.1"/>
    </source>
</evidence>
<dbReference type="SUPFAM" id="SSF51556">
    <property type="entry name" value="Metallo-dependent hydrolases"/>
    <property type="match status" value="1"/>
</dbReference>
<dbReference type="PANTHER" id="PTHR11409">
    <property type="entry name" value="ADENOSINE DEAMINASE"/>
    <property type="match status" value="1"/>
</dbReference>
<dbReference type="OrthoDB" id="7202371at2759"/>
<dbReference type="GO" id="GO:0046872">
    <property type="term" value="F:metal ion binding"/>
    <property type="evidence" value="ECO:0007669"/>
    <property type="project" value="UniProtKB-KW"/>
</dbReference>